<feature type="compositionally biased region" description="Acidic residues" evidence="1">
    <location>
        <begin position="110"/>
        <end position="121"/>
    </location>
</feature>
<keyword evidence="5" id="KW-1185">Reference proteome</keyword>
<organism evidence="3 6">
    <name type="scientific">Halococcus dombrowskii</name>
    <dbReference type="NCBI Taxonomy" id="179637"/>
    <lineage>
        <taxon>Archaea</taxon>
        <taxon>Methanobacteriati</taxon>
        <taxon>Methanobacteriota</taxon>
        <taxon>Stenosarchaea group</taxon>
        <taxon>Halobacteria</taxon>
        <taxon>Halobacteriales</taxon>
        <taxon>Halococcaceae</taxon>
        <taxon>Halococcus</taxon>
    </lineage>
</organism>
<feature type="transmembrane region" description="Helical" evidence="2">
    <location>
        <begin position="68"/>
        <end position="90"/>
    </location>
</feature>
<dbReference type="EMBL" id="CP095005">
    <property type="protein sequence ID" value="UOO94526.1"/>
    <property type="molecule type" value="Genomic_DNA"/>
</dbReference>
<dbReference type="AlphaFoldDB" id="A0AAV3SCF0"/>
<reference evidence="4" key="2">
    <citation type="submission" date="2022-04" db="EMBL/GenBank/DDBJ databases">
        <title>Sequencing and genomic assembly of Halococcus dombrowskii.</title>
        <authorList>
            <person name="Lim S.W."/>
            <person name="MacLea K.S."/>
        </authorList>
    </citation>
    <scope>NUCLEOTIDE SEQUENCE</scope>
    <source>
        <strain evidence="4">H4</strain>
    </source>
</reference>
<accession>A0AAV3SCF0</accession>
<feature type="compositionally biased region" description="Basic and acidic residues" evidence="1">
    <location>
        <begin position="123"/>
        <end position="138"/>
    </location>
</feature>
<feature type="region of interest" description="Disordered" evidence="1">
    <location>
        <begin position="107"/>
        <end position="138"/>
    </location>
</feature>
<evidence type="ECO:0000313" key="3">
    <source>
        <dbReference type="EMBL" id="GAA0451110.1"/>
    </source>
</evidence>
<protein>
    <submittedName>
        <fullName evidence="4">NADH-quinone oxidoreductase subunit J</fullName>
    </submittedName>
</protein>
<dbReference type="InterPro" id="IPR042106">
    <property type="entry name" value="Nuo/plastoQ_OxRdtase_6_NuoJ"/>
</dbReference>
<evidence type="ECO:0000256" key="2">
    <source>
        <dbReference type="SAM" id="Phobius"/>
    </source>
</evidence>
<evidence type="ECO:0000313" key="6">
    <source>
        <dbReference type="Proteomes" id="UP001500962"/>
    </source>
</evidence>
<reference evidence="3" key="3">
    <citation type="submission" date="2023-12" db="EMBL/GenBank/DDBJ databases">
        <authorList>
            <person name="Sun Q."/>
            <person name="Inoue M."/>
        </authorList>
    </citation>
    <scope>NUCLEOTIDE SEQUENCE</scope>
    <source>
        <strain evidence="3">JCM 12289</strain>
    </source>
</reference>
<dbReference type="Proteomes" id="UP001500962">
    <property type="component" value="Unassembled WGS sequence"/>
</dbReference>
<gene>
    <name evidence="3" type="ORF">GCM10008985_03500</name>
    <name evidence="4" type="ORF">MUK72_11185</name>
</gene>
<keyword evidence="2" id="KW-1133">Transmembrane helix</keyword>
<dbReference type="GeneID" id="71762419"/>
<feature type="transmembrane region" description="Helical" evidence="2">
    <location>
        <begin position="12"/>
        <end position="31"/>
    </location>
</feature>
<evidence type="ECO:0000313" key="4">
    <source>
        <dbReference type="EMBL" id="UOO94526.1"/>
    </source>
</evidence>
<keyword evidence="2" id="KW-0812">Transmembrane</keyword>
<proteinExistence type="predicted"/>
<dbReference type="KEGG" id="hdo:MUK72_11185"/>
<dbReference type="EMBL" id="BAAADN010000002">
    <property type="protein sequence ID" value="GAA0451110.1"/>
    <property type="molecule type" value="Genomic_DNA"/>
</dbReference>
<reference evidence="3" key="1">
    <citation type="journal article" date="2014" name="Int. J. Syst. Evol. Microbiol.">
        <title>Complete genome sequence of Corynebacterium casei LMG S-19264T (=DSM 44701T), isolated from a smear-ripened cheese.</title>
        <authorList>
            <consortium name="US DOE Joint Genome Institute (JGI-PGF)"/>
            <person name="Walter F."/>
            <person name="Albersmeier A."/>
            <person name="Kalinowski J."/>
            <person name="Ruckert C."/>
        </authorList>
    </citation>
    <scope>NUCLEOTIDE SEQUENCE</scope>
    <source>
        <strain evidence="3">JCM 12289</strain>
    </source>
</reference>
<dbReference type="Proteomes" id="UP000830542">
    <property type="component" value="Chromosome"/>
</dbReference>
<evidence type="ECO:0000313" key="5">
    <source>
        <dbReference type="Proteomes" id="UP000830542"/>
    </source>
</evidence>
<dbReference type="RefSeq" id="WP_244700554.1">
    <property type="nucleotide sequence ID" value="NZ_BAAADN010000002.1"/>
</dbReference>
<evidence type="ECO:0000256" key="1">
    <source>
        <dbReference type="SAM" id="MobiDB-lite"/>
    </source>
</evidence>
<keyword evidence="2" id="KW-0472">Membrane</keyword>
<sequence>MTTRPRLRLGSHLLPGLIAVALFVVFAAVFLTSSFDAPVGFPGGGSVTASIGYALFNLDGGAYPSEGFLIAFEIIDLALVAALAAAVMLAKTEENGHIAGALRFVSPDRDADDDSETDTDTETAARADGGRDVEEDGR</sequence>
<name>A0AAV3SCF0_HALDO</name>
<dbReference type="Gene3D" id="1.20.120.1200">
    <property type="entry name" value="NADH-ubiquinone/plastoquinone oxidoreductase chain 6, subunit NuoJ"/>
    <property type="match status" value="1"/>
</dbReference>